<evidence type="ECO:0000313" key="1">
    <source>
        <dbReference type="EMBL" id="PSL51495.1"/>
    </source>
</evidence>
<keyword evidence="2" id="KW-1185">Reference proteome</keyword>
<protein>
    <submittedName>
        <fullName evidence="1">Uncharacterized protein</fullName>
    </submittedName>
</protein>
<comment type="caution">
    <text evidence="1">The sequence shown here is derived from an EMBL/GenBank/DDBJ whole genome shotgun (WGS) entry which is preliminary data.</text>
</comment>
<dbReference type="Proteomes" id="UP000241118">
    <property type="component" value="Unassembled WGS sequence"/>
</dbReference>
<name>A0A2P8HZ70_SACCR</name>
<sequence>MVTSRRVGYSMARLDTELFDEFLIGTFDQGQVREYARRWCTVVCEPDDPPVESTARGFLESGRPIADLRVNPLMFAFICILYQGRGTIPHKRPKIFRQCVELFLHRWDGKRGIGSPPANLDLVELALSYVAHALLTNRQYRDGVTEDQFST</sequence>
<gene>
    <name evidence="1" type="ORF">B0I31_12025</name>
</gene>
<organism evidence="1 2">
    <name type="scientific">Saccharothrix carnea</name>
    <dbReference type="NCBI Taxonomy" id="1280637"/>
    <lineage>
        <taxon>Bacteria</taxon>
        <taxon>Bacillati</taxon>
        <taxon>Actinomycetota</taxon>
        <taxon>Actinomycetes</taxon>
        <taxon>Pseudonocardiales</taxon>
        <taxon>Pseudonocardiaceae</taxon>
        <taxon>Saccharothrix</taxon>
    </lineage>
</organism>
<accession>A0A2P8HZ70</accession>
<dbReference type="EMBL" id="PYAX01000020">
    <property type="protein sequence ID" value="PSL51495.1"/>
    <property type="molecule type" value="Genomic_DNA"/>
</dbReference>
<reference evidence="1 2" key="1">
    <citation type="submission" date="2018-03" db="EMBL/GenBank/DDBJ databases">
        <title>Genomic Encyclopedia of Type Strains, Phase III (KMG-III): the genomes of soil and plant-associated and newly described type strains.</title>
        <authorList>
            <person name="Whitman W."/>
        </authorList>
    </citation>
    <scope>NUCLEOTIDE SEQUENCE [LARGE SCALE GENOMIC DNA]</scope>
    <source>
        <strain evidence="1 2">CGMCC 4.7097</strain>
    </source>
</reference>
<proteinExistence type="predicted"/>
<dbReference type="AlphaFoldDB" id="A0A2P8HZ70"/>
<evidence type="ECO:0000313" key="2">
    <source>
        <dbReference type="Proteomes" id="UP000241118"/>
    </source>
</evidence>